<evidence type="ECO:0000256" key="1">
    <source>
        <dbReference type="ARBA" id="ARBA00004370"/>
    </source>
</evidence>
<dbReference type="PROSITE" id="PS01309">
    <property type="entry name" value="UPF0057"/>
    <property type="match status" value="1"/>
</dbReference>
<dbReference type="Proteomes" id="UP001485043">
    <property type="component" value="Unassembled WGS sequence"/>
</dbReference>
<evidence type="ECO:0000313" key="8">
    <source>
        <dbReference type="Proteomes" id="UP001485043"/>
    </source>
</evidence>
<dbReference type="PANTHER" id="PTHR21659">
    <property type="entry name" value="HYDROPHOBIC PROTEIN RCI2 LOW TEMPERATURE AND SALT RESPONSIVE PROTEIN LTI6 -RELATED"/>
    <property type="match status" value="1"/>
</dbReference>
<reference evidence="7 8" key="1">
    <citation type="journal article" date="2024" name="Nat. Commun.">
        <title>Phylogenomics reveals the evolutionary origins of lichenization in chlorophyte algae.</title>
        <authorList>
            <person name="Puginier C."/>
            <person name="Libourel C."/>
            <person name="Otte J."/>
            <person name="Skaloud P."/>
            <person name="Haon M."/>
            <person name="Grisel S."/>
            <person name="Petersen M."/>
            <person name="Berrin J.G."/>
            <person name="Delaux P.M."/>
            <person name="Dal Grande F."/>
            <person name="Keller J."/>
        </authorList>
    </citation>
    <scope>NUCLEOTIDE SEQUENCE [LARGE SCALE GENOMIC DNA]</scope>
    <source>
        <strain evidence="7 8">SAG 2523</strain>
    </source>
</reference>
<feature type="transmembrane region" description="Helical" evidence="6">
    <location>
        <begin position="6"/>
        <end position="24"/>
    </location>
</feature>
<dbReference type="Pfam" id="PF01679">
    <property type="entry name" value="Pmp3"/>
    <property type="match status" value="1"/>
</dbReference>
<organism evidence="7 8">
    <name type="scientific">Apatococcus fuscideae</name>
    <dbReference type="NCBI Taxonomy" id="2026836"/>
    <lineage>
        <taxon>Eukaryota</taxon>
        <taxon>Viridiplantae</taxon>
        <taxon>Chlorophyta</taxon>
        <taxon>core chlorophytes</taxon>
        <taxon>Trebouxiophyceae</taxon>
        <taxon>Chlorellales</taxon>
        <taxon>Chlorellaceae</taxon>
        <taxon>Apatococcus</taxon>
    </lineage>
</organism>
<gene>
    <name evidence="7" type="ORF">WJX84_011896</name>
</gene>
<dbReference type="EMBL" id="JALJOV010000557">
    <property type="protein sequence ID" value="KAK9862791.1"/>
    <property type="molecule type" value="Genomic_DNA"/>
</dbReference>
<keyword evidence="3 6" id="KW-0812">Transmembrane</keyword>
<keyword evidence="8" id="KW-1185">Reference proteome</keyword>
<evidence type="ECO:0000256" key="2">
    <source>
        <dbReference type="ARBA" id="ARBA00009530"/>
    </source>
</evidence>
<sequence length="73" mass="7947">MAITVADIGLFICAIFLPPLAVFLQHGCFDKDFLICLLLTIIGWIPGSIYAVYKIVTGAPNDNPSLRDPLVQV</sequence>
<comment type="subcellular location">
    <subcellularLocation>
        <location evidence="1">Membrane</location>
    </subcellularLocation>
</comment>
<keyword evidence="5 6" id="KW-0472">Membrane</keyword>
<protein>
    <submittedName>
        <fullName evidence="7">Uncharacterized protein</fullName>
    </submittedName>
</protein>
<dbReference type="AlphaFoldDB" id="A0AAW1T1E3"/>
<evidence type="ECO:0000313" key="7">
    <source>
        <dbReference type="EMBL" id="KAK9862791.1"/>
    </source>
</evidence>
<evidence type="ECO:0000256" key="3">
    <source>
        <dbReference type="ARBA" id="ARBA00022692"/>
    </source>
</evidence>
<evidence type="ECO:0000256" key="6">
    <source>
        <dbReference type="SAM" id="Phobius"/>
    </source>
</evidence>
<dbReference type="InterPro" id="IPR000612">
    <property type="entry name" value="PMP3"/>
</dbReference>
<evidence type="ECO:0000256" key="4">
    <source>
        <dbReference type="ARBA" id="ARBA00022989"/>
    </source>
</evidence>
<dbReference type="PANTHER" id="PTHR21659:SF42">
    <property type="entry name" value="UPF0057 MEMBRANE PROTEIN ZK632.10-RELATED"/>
    <property type="match status" value="1"/>
</dbReference>
<proteinExistence type="inferred from homology"/>
<feature type="transmembrane region" description="Helical" evidence="6">
    <location>
        <begin position="33"/>
        <end position="53"/>
    </location>
</feature>
<dbReference type="GO" id="GO:0016020">
    <property type="term" value="C:membrane"/>
    <property type="evidence" value="ECO:0007669"/>
    <property type="project" value="UniProtKB-SubCell"/>
</dbReference>
<comment type="similarity">
    <text evidence="2">Belongs to the UPF0057 (PMP3) family.</text>
</comment>
<evidence type="ECO:0000256" key="5">
    <source>
        <dbReference type="ARBA" id="ARBA00023136"/>
    </source>
</evidence>
<name>A0AAW1T1E3_9CHLO</name>
<comment type="caution">
    <text evidence="7">The sequence shown here is derived from an EMBL/GenBank/DDBJ whole genome shotgun (WGS) entry which is preliminary data.</text>
</comment>
<accession>A0AAW1T1E3</accession>
<keyword evidence="4 6" id="KW-1133">Transmembrane helix</keyword>